<evidence type="ECO:0008006" key="4">
    <source>
        <dbReference type="Google" id="ProtNLM"/>
    </source>
</evidence>
<evidence type="ECO:0000256" key="1">
    <source>
        <dbReference type="SAM" id="MobiDB-lite"/>
    </source>
</evidence>
<accession>A0AAV8QRB2</accession>
<sequence>MEVESVGCECCGLQEDCTDDYISSVKKDFDGKWLCGLCSEAVRDELNRGKRKGHGVDEAIRAHISFCRKYKSNPAVRVADGMKQMLRRRSSHDDDKAGDAQAVLECSLISKKKTDFVLHAHENMPLGLKSQVNGKRHNFGEANMSISLLPNHEGKALDRLSDRKLSNCSYFKRARIDQPESSTGNVQVDDGVTVFQKNAELLRSTSADKARMMKPKRGLDGKRNDRKNFRSGIKTRYDSFTSKSGFASSDSNCGGNNLLGLYGLRSDLCDITKHMDEPVLHELLDGSYKYCNINAEKGKKLPVVNENIVTSVRKAFSILPHNCATDDNGNRKPVPCLMKPSSSSSMSDCYHNGKDVDESASTTKCANLDVADLYQPKKVLESLVLPPVQDLGTLLSDLSITSSLLKATLPKKNCQSASLPPFLWSSYHNGACKPITDTAKQVSARNSSQGRWLRIASKSVLATDNQHCFSDLELLTFGSKNDPLQKSGVHQDDHLDSSIKLPYDGQSDMVSPMSTLESNTPDDRGLEKESCLSVSHISKRLNLMGEHTNSSYVHVEGDNEDSFLPRTSGSEASLKFQRKDSHSLDQVRSTSRFSNTDVAQKDQHTINKHCCSAVCSCLPCKDDYGNNDRNLWGLSTLEISKHDYSPCELLAAEILLEMATYCSALKTQNEDGGKIQWTKTPFQKTMKTQKLISSMERSGSLLFRTRHHDTVRTIGLPHREHKPSGKKNDLSYIKTAGRAPTKCPARSDGGTSPCKLENDLQIDARSLNNNITVRSSSLVPSVARVKNGYENQQKLGKTTPPTSTVGVCIKDWGRGRNKQM</sequence>
<feature type="region of interest" description="Disordered" evidence="1">
    <location>
        <begin position="503"/>
        <end position="526"/>
    </location>
</feature>
<dbReference type="InterPro" id="IPR012876">
    <property type="entry name" value="DUF1677_pln"/>
</dbReference>
<organism evidence="2 3">
    <name type="scientific">Ensete ventricosum</name>
    <name type="common">Abyssinian banana</name>
    <name type="synonym">Musa ensete</name>
    <dbReference type="NCBI Taxonomy" id="4639"/>
    <lineage>
        <taxon>Eukaryota</taxon>
        <taxon>Viridiplantae</taxon>
        <taxon>Streptophyta</taxon>
        <taxon>Embryophyta</taxon>
        <taxon>Tracheophyta</taxon>
        <taxon>Spermatophyta</taxon>
        <taxon>Magnoliopsida</taxon>
        <taxon>Liliopsida</taxon>
        <taxon>Zingiberales</taxon>
        <taxon>Musaceae</taxon>
        <taxon>Ensete</taxon>
    </lineage>
</organism>
<gene>
    <name evidence="2" type="ORF">OPV22_021141</name>
</gene>
<feature type="region of interest" description="Disordered" evidence="1">
    <location>
        <begin position="790"/>
        <end position="809"/>
    </location>
</feature>
<evidence type="ECO:0000313" key="3">
    <source>
        <dbReference type="Proteomes" id="UP001222027"/>
    </source>
</evidence>
<evidence type="ECO:0000313" key="2">
    <source>
        <dbReference type="EMBL" id="KAJ8477414.1"/>
    </source>
</evidence>
<feature type="compositionally biased region" description="Polar residues" evidence="1">
    <location>
        <begin position="508"/>
        <end position="519"/>
    </location>
</feature>
<proteinExistence type="predicted"/>
<protein>
    <recommendedName>
        <fullName evidence="4">DUF1677 domain-containing protein</fullName>
    </recommendedName>
</protein>
<dbReference type="PANTHER" id="PTHR36723:SF1">
    <property type="entry name" value="F22C12.19"/>
    <property type="match status" value="1"/>
</dbReference>
<dbReference type="AlphaFoldDB" id="A0AAV8QRB2"/>
<dbReference type="Proteomes" id="UP001222027">
    <property type="component" value="Unassembled WGS sequence"/>
</dbReference>
<dbReference type="EMBL" id="JAQQAF010000006">
    <property type="protein sequence ID" value="KAJ8477414.1"/>
    <property type="molecule type" value="Genomic_DNA"/>
</dbReference>
<name>A0AAV8QRB2_ENSVE</name>
<comment type="caution">
    <text evidence="2">The sequence shown here is derived from an EMBL/GenBank/DDBJ whole genome shotgun (WGS) entry which is preliminary data.</text>
</comment>
<dbReference type="PANTHER" id="PTHR36723">
    <property type="entry name" value="F22C12.19"/>
    <property type="match status" value="1"/>
</dbReference>
<keyword evidence="3" id="KW-1185">Reference proteome</keyword>
<dbReference type="Pfam" id="PF07911">
    <property type="entry name" value="DUF1677"/>
    <property type="match status" value="1"/>
</dbReference>
<reference evidence="2 3" key="1">
    <citation type="submission" date="2022-12" db="EMBL/GenBank/DDBJ databases">
        <title>Chromosome-scale assembly of the Ensete ventricosum genome.</title>
        <authorList>
            <person name="Dussert Y."/>
            <person name="Stocks J."/>
            <person name="Wendawek A."/>
            <person name="Woldeyes F."/>
            <person name="Nichols R.A."/>
            <person name="Borrell J.S."/>
        </authorList>
    </citation>
    <scope>NUCLEOTIDE SEQUENCE [LARGE SCALE GENOMIC DNA]</scope>
    <source>
        <strain evidence="3">cv. Maze</strain>
        <tissue evidence="2">Seeds</tissue>
    </source>
</reference>
<feature type="compositionally biased region" description="Polar residues" evidence="1">
    <location>
        <begin position="790"/>
        <end position="805"/>
    </location>
</feature>